<evidence type="ECO:0000313" key="1">
    <source>
        <dbReference type="EMBL" id="GME40569.1"/>
    </source>
</evidence>
<dbReference type="EMBL" id="BSXG01000093">
    <property type="protein sequence ID" value="GME40569.1"/>
    <property type="molecule type" value="Genomic_DNA"/>
</dbReference>
<name>A0ACB5SH23_9PEZI</name>
<sequence>MSSFEPKESNNAAIAMSSNLGPVLQMPSLEILEHKNQWRTWAADVYIRLSVHGFQRYLFQEHNENATSNELRDARYTAAYLFCHCATNVKRQIRSITSAKTIWDELHGLFEKRANSTHINTDEEFDLMDSYCYLNRSLRTKTVAEYCDSFLHHAKVCEWFEGAPSAAWSTMKLLQDLEDQPKLKEFIAAKYEEWRDTGNPPVLADLISDIKVHLDASTNTDD</sequence>
<keyword evidence="2" id="KW-1185">Reference proteome</keyword>
<evidence type="ECO:0000313" key="2">
    <source>
        <dbReference type="Proteomes" id="UP001165186"/>
    </source>
</evidence>
<comment type="caution">
    <text evidence="1">The sequence shown here is derived from an EMBL/GenBank/DDBJ whole genome shotgun (WGS) entry which is preliminary data.</text>
</comment>
<proteinExistence type="predicted"/>
<protein>
    <submittedName>
        <fullName evidence="1">Uncharacterized protein</fullName>
    </submittedName>
</protein>
<reference evidence="1" key="1">
    <citation type="submission" date="2024-09" db="EMBL/GenBank/DDBJ databases">
        <title>Draft Genome Sequences of Neofusicoccum parvum.</title>
        <authorList>
            <person name="Ashida A."/>
            <person name="Camagna M."/>
            <person name="Tanaka A."/>
            <person name="Takemoto D."/>
        </authorList>
    </citation>
    <scope>NUCLEOTIDE SEQUENCE</scope>
    <source>
        <strain evidence="1">PPO83</strain>
    </source>
</reference>
<organism evidence="1 2">
    <name type="scientific">Neofusicoccum parvum</name>
    <dbReference type="NCBI Taxonomy" id="310453"/>
    <lineage>
        <taxon>Eukaryota</taxon>
        <taxon>Fungi</taxon>
        <taxon>Dikarya</taxon>
        <taxon>Ascomycota</taxon>
        <taxon>Pezizomycotina</taxon>
        <taxon>Dothideomycetes</taxon>
        <taxon>Dothideomycetes incertae sedis</taxon>
        <taxon>Botryosphaeriales</taxon>
        <taxon>Botryosphaeriaceae</taxon>
        <taxon>Neofusicoccum</taxon>
    </lineage>
</organism>
<accession>A0ACB5SH23</accession>
<dbReference type="Proteomes" id="UP001165186">
    <property type="component" value="Unassembled WGS sequence"/>
</dbReference>
<gene>
    <name evidence="1" type="primary">g12020</name>
    <name evidence="1" type="ORF">NpPPO83_00012020</name>
</gene>